<organism evidence="23 24">
    <name type="scientific">Biostraticola tofi</name>
    <dbReference type="NCBI Taxonomy" id="466109"/>
    <lineage>
        <taxon>Bacteria</taxon>
        <taxon>Pseudomonadati</taxon>
        <taxon>Pseudomonadota</taxon>
        <taxon>Gammaproteobacteria</taxon>
        <taxon>Enterobacterales</taxon>
        <taxon>Bruguierivoracaceae</taxon>
        <taxon>Biostraticola</taxon>
    </lineage>
</organism>
<evidence type="ECO:0000256" key="16">
    <source>
        <dbReference type="ARBA" id="ARBA00034412"/>
    </source>
</evidence>
<feature type="domain" description="Fumarate reductase/succinate dehydrogenase flavoprotein-like C-terminal" evidence="22">
    <location>
        <begin position="500"/>
        <end position="629"/>
    </location>
</feature>
<comment type="cofactor">
    <cofactor evidence="1 19">
        <name>FAD</name>
        <dbReference type="ChEBI" id="CHEBI:57692"/>
    </cofactor>
</comment>
<feature type="active site" description="Proton acceptor" evidence="18">
    <location>
        <position position="335"/>
    </location>
</feature>
<feature type="binding site" evidence="19">
    <location>
        <position position="403"/>
    </location>
    <ligand>
        <name>substrate</name>
    </ligand>
</feature>
<evidence type="ECO:0000256" key="13">
    <source>
        <dbReference type="ARBA" id="ARBA00023002"/>
    </source>
</evidence>
<dbReference type="Gene3D" id="1.20.58.100">
    <property type="entry name" value="Fumarate reductase/succinate dehydrogenase flavoprotein-like, C-terminal domain"/>
    <property type="match status" value="1"/>
</dbReference>
<feature type="binding site" evidence="19">
    <location>
        <position position="438"/>
    </location>
    <ligand>
        <name>substrate</name>
    </ligand>
</feature>
<evidence type="ECO:0000256" key="19">
    <source>
        <dbReference type="PIRSR" id="PIRSR630664-51"/>
    </source>
</evidence>
<evidence type="ECO:0000256" key="18">
    <source>
        <dbReference type="PIRSR" id="PIRSR000171-1"/>
    </source>
</evidence>
<evidence type="ECO:0000256" key="4">
    <source>
        <dbReference type="ARBA" id="ARBA00012792"/>
    </source>
</evidence>
<feature type="compositionally biased region" description="Basic and acidic residues" evidence="20">
    <location>
        <begin position="638"/>
        <end position="651"/>
    </location>
</feature>
<dbReference type="InterPro" id="IPR014006">
    <property type="entry name" value="Succ_Dhase_FrdA_Gneg"/>
</dbReference>
<keyword evidence="13" id="KW-0560">Oxidoreductase</keyword>
<sequence length="651" mass="71603">MSEMRGNSRLPRWQTATPSISRHALTLYLTGQKAQIYSRLSGHWRNAVHTFNADIAIIGAGGAGLRAAIAAAEKNPLLTIALVSKVYPMRSHTVAAEGGSAAVTQSTDSFDSHFHDTVSGGDWLCEQDVVDHFVRHCPAEMTQLELWGCPWSRKPDGSINVRRFGGMKIERTWFAADKTGFHILHTLFQTSLKYPNIKRFDEHFVLDILVDEGQARGLVAMNMMEGSLVQIRAKAVIMATGGAGRVYRYNTNGGIVTGDGMGIALKHGIPLRDMEFVQYHPTGLPGSGILITEGCRGEGGIMVNKDGYRYLQDYGMGPETPLGKPENKYMELGPRDKLSQAFWHEWRAGRTVATPRGDVVYLDLRHLGEEKLLERLPFICELAKAYVGVDPVKQPIPVRPTAHYTMGGIETDARCETRIAGLYAVGECSSVGLHGANRLGSNSLAELVVFGRLAGEQAAERAQGASAASSTVVDSQARDVETRLHSLMNQEGTEKWSTLRDAMGLSMEEGCGIYRTPELMQQTMDTLAELKERFKRVKITDHASVFNTDLLYAIELGHGLEVAECMAHAAFHRRESRGAHQRLDEGCTARDDVNYLKHTLTFRASDGGAPRIDYTPVNITTLPPAKRVYGAESTAQDNHARQQKHEESANG</sequence>
<evidence type="ECO:0000256" key="10">
    <source>
        <dbReference type="ARBA" id="ARBA00022741"/>
    </source>
</evidence>
<evidence type="ECO:0000313" key="24">
    <source>
        <dbReference type="Proteomes" id="UP000295719"/>
    </source>
</evidence>
<feature type="binding site" evidence="19">
    <location>
        <begin position="84"/>
        <end position="99"/>
    </location>
    <ligand>
        <name>FAD</name>
        <dbReference type="ChEBI" id="CHEBI:57692"/>
    </ligand>
</feature>
<evidence type="ECO:0000256" key="1">
    <source>
        <dbReference type="ARBA" id="ARBA00001974"/>
    </source>
</evidence>
<dbReference type="Proteomes" id="UP000295719">
    <property type="component" value="Unassembled WGS sequence"/>
</dbReference>
<dbReference type="GO" id="GO:0009055">
    <property type="term" value="F:electron transfer activity"/>
    <property type="evidence" value="ECO:0007669"/>
    <property type="project" value="UniProtKB-ARBA"/>
</dbReference>
<comment type="similarity">
    <text evidence="3">Belongs to the FAD-dependent oxidoreductase 2 family. FRD/SDH subfamily.</text>
</comment>
<dbReference type="PANTHER" id="PTHR11632:SF82">
    <property type="entry name" value="FUMARATE REDUCTASE FLAVOPROTEIN SUBUNIT"/>
    <property type="match status" value="1"/>
</dbReference>
<dbReference type="GO" id="GO:0022900">
    <property type="term" value="P:electron transport chain"/>
    <property type="evidence" value="ECO:0007669"/>
    <property type="project" value="InterPro"/>
</dbReference>
<keyword evidence="14" id="KW-0472">Membrane</keyword>
<reference evidence="23 24" key="1">
    <citation type="submission" date="2019-03" db="EMBL/GenBank/DDBJ databases">
        <title>Genomic Encyclopedia of Type Strains, Phase IV (KMG-IV): sequencing the most valuable type-strain genomes for metagenomic binning, comparative biology and taxonomic classification.</title>
        <authorList>
            <person name="Goeker M."/>
        </authorList>
    </citation>
    <scope>NUCLEOTIDE SEQUENCE [LARGE SCALE GENOMIC DNA]</scope>
    <source>
        <strain evidence="23 24">DSM 19580</strain>
    </source>
</reference>
<feature type="binding site" evidence="19">
    <location>
        <position position="427"/>
    </location>
    <ligand>
        <name>FAD</name>
        <dbReference type="ChEBI" id="CHEBI:57692"/>
    </ligand>
</feature>
<keyword evidence="24" id="KW-1185">Reference proteome</keyword>
<evidence type="ECO:0000256" key="20">
    <source>
        <dbReference type="SAM" id="MobiDB-lite"/>
    </source>
</evidence>
<keyword evidence="7" id="KW-1003">Cell membrane</keyword>
<dbReference type="FunFam" id="3.50.50.60:FF:000017">
    <property type="entry name" value="Fumarate reductase flavoprotein subunit"/>
    <property type="match status" value="1"/>
</dbReference>
<keyword evidence="12" id="KW-0249">Electron transport</keyword>
<dbReference type="Pfam" id="PF02910">
    <property type="entry name" value="Succ_DH_flav_C"/>
    <property type="match status" value="1"/>
</dbReference>
<dbReference type="GO" id="GO:0009061">
    <property type="term" value="P:anaerobic respiration"/>
    <property type="evidence" value="ECO:0007669"/>
    <property type="project" value="InterPro"/>
</dbReference>
<evidence type="ECO:0000256" key="8">
    <source>
        <dbReference type="ARBA" id="ARBA00022519"/>
    </source>
</evidence>
<comment type="caution">
    <text evidence="23">The sequence shown here is derived from an EMBL/GenBank/DDBJ whole genome shotgun (WGS) entry which is preliminary data.</text>
</comment>
<dbReference type="PANTHER" id="PTHR11632">
    <property type="entry name" value="SUCCINATE DEHYDROGENASE 2 FLAVOPROTEIN SUBUNIT"/>
    <property type="match status" value="1"/>
</dbReference>
<feature type="region of interest" description="Disordered" evidence="20">
    <location>
        <begin position="630"/>
        <end position="651"/>
    </location>
</feature>
<dbReference type="FunFam" id="1.20.58.100:FF:000001">
    <property type="entry name" value="Succinate dehydrogenase flavoprotein subunit (SdhA)"/>
    <property type="match status" value="1"/>
</dbReference>
<dbReference type="EC" id="1.3.5.1" evidence="4"/>
<dbReference type="Gene3D" id="3.90.700.10">
    <property type="entry name" value="Succinate dehydrogenase/fumarate reductase flavoprotein, catalytic domain"/>
    <property type="match status" value="1"/>
</dbReference>
<protein>
    <recommendedName>
        <fullName evidence="5">Fumarate reductase flavoprotein subunit</fullName>
        <ecNumber evidence="4">1.3.5.1</ecNumber>
    </recommendedName>
    <alternativeName>
        <fullName evidence="15">Quinol-fumarate reductase flavoprotein subunit</fullName>
    </alternativeName>
</protein>
<dbReference type="NCBIfam" id="NF006686">
    <property type="entry name" value="PRK09231.1"/>
    <property type="match status" value="1"/>
</dbReference>
<dbReference type="SUPFAM" id="SSF56425">
    <property type="entry name" value="Succinate dehydrogenase/fumarate reductase flavoprotein, catalytic domain"/>
    <property type="match status" value="1"/>
</dbReference>
<dbReference type="InterPro" id="IPR037099">
    <property type="entry name" value="Fum_R/Succ_DH_flav-like_C_sf"/>
</dbReference>
<evidence type="ECO:0000256" key="3">
    <source>
        <dbReference type="ARBA" id="ARBA00008040"/>
    </source>
</evidence>
<feature type="binding site" evidence="19">
    <location>
        <position position="292"/>
    </location>
    <ligand>
        <name>substrate</name>
    </ligand>
</feature>
<dbReference type="Pfam" id="PF00890">
    <property type="entry name" value="FAD_binding_2"/>
    <property type="match status" value="1"/>
</dbReference>
<dbReference type="Gene3D" id="4.10.80.40">
    <property type="entry name" value="succinate dehydrogenase protein domain"/>
    <property type="match status" value="1"/>
</dbReference>
<dbReference type="FunFam" id="4.10.80.40:FF:000003">
    <property type="entry name" value="Fumarate reductase flavoprotein subunit"/>
    <property type="match status" value="1"/>
</dbReference>
<dbReference type="PRINTS" id="PR00368">
    <property type="entry name" value="FADPNR"/>
</dbReference>
<evidence type="ECO:0000256" key="2">
    <source>
        <dbReference type="ARBA" id="ARBA00004515"/>
    </source>
</evidence>
<dbReference type="InterPro" id="IPR027477">
    <property type="entry name" value="Succ_DH/fumarate_Rdtase_cat_sf"/>
</dbReference>
<dbReference type="InterPro" id="IPR015939">
    <property type="entry name" value="Fum_Rdtase/Succ_DH_flav-like_C"/>
</dbReference>
<feature type="binding site" evidence="19">
    <location>
        <position position="259"/>
    </location>
    <ligand>
        <name>FAD</name>
        <dbReference type="ChEBI" id="CHEBI:57692"/>
    </ligand>
</feature>
<dbReference type="PRINTS" id="PR00411">
    <property type="entry name" value="PNDRDTASEI"/>
</dbReference>
<comment type="catalytic activity">
    <reaction evidence="16">
        <text>a menaquinone + succinate = a menaquinol + fumarate</text>
        <dbReference type="Rhea" id="RHEA:27834"/>
        <dbReference type="Rhea" id="RHEA-COMP:9537"/>
        <dbReference type="Rhea" id="RHEA-COMP:9539"/>
        <dbReference type="ChEBI" id="CHEBI:16374"/>
        <dbReference type="ChEBI" id="CHEBI:18151"/>
        <dbReference type="ChEBI" id="CHEBI:29806"/>
        <dbReference type="ChEBI" id="CHEBI:30031"/>
        <dbReference type="EC" id="1.3.5.1"/>
    </reaction>
</comment>
<evidence type="ECO:0000256" key="9">
    <source>
        <dbReference type="ARBA" id="ARBA00022630"/>
    </source>
</evidence>
<feature type="domain" description="FAD-dependent oxidoreductase 2 FAD-binding" evidence="21">
    <location>
        <begin position="54"/>
        <end position="444"/>
    </location>
</feature>
<evidence type="ECO:0000256" key="15">
    <source>
        <dbReference type="ARBA" id="ARBA00030461"/>
    </source>
</evidence>
<evidence type="ECO:0000256" key="7">
    <source>
        <dbReference type="ARBA" id="ARBA00022475"/>
    </source>
</evidence>
<dbReference type="InterPro" id="IPR030664">
    <property type="entry name" value="SdhA/FrdA/AprA"/>
</dbReference>
<dbReference type="SUPFAM" id="SSF46977">
    <property type="entry name" value="Succinate dehydrogenase/fumarate reductase flavoprotein C-terminal domain"/>
    <property type="match status" value="1"/>
</dbReference>
<keyword evidence="9 19" id="KW-0285">Flavoprotein</keyword>
<dbReference type="NCBIfam" id="TIGR01176">
    <property type="entry name" value="fum_red_Fp"/>
    <property type="match status" value="1"/>
</dbReference>
<dbReference type="SUPFAM" id="SSF51905">
    <property type="entry name" value="FAD/NAD(P)-binding domain"/>
    <property type="match status" value="1"/>
</dbReference>
<dbReference type="InterPro" id="IPR003953">
    <property type="entry name" value="FAD-dep_OxRdtase_2_FAD-bd"/>
</dbReference>
<dbReference type="EMBL" id="SMCR01000001">
    <property type="protein sequence ID" value="TCW00143.1"/>
    <property type="molecule type" value="Genomic_DNA"/>
</dbReference>
<dbReference type="Gene3D" id="3.50.50.60">
    <property type="entry name" value="FAD/NAD(P)-binding domain"/>
    <property type="match status" value="1"/>
</dbReference>
<evidence type="ECO:0000256" key="12">
    <source>
        <dbReference type="ARBA" id="ARBA00022982"/>
    </source>
</evidence>
<dbReference type="PIRSF" id="PIRSF000171">
    <property type="entry name" value="SDHA_APRA_LASPO"/>
    <property type="match status" value="1"/>
</dbReference>
<dbReference type="InterPro" id="IPR003952">
    <property type="entry name" value="FRD_SDH_FAD_BS"/>
</dbReference>
<feature type="binding site" evidence="19">
    <location>
        <position position="280"/>
    </location>
    <ligand>
        <name>substrate</name>
    </ligand>
</feature>
<dbReference type="GO" id="GO:0008177">
    <property type="term" value="F:succinate dehydrogenase (quinone) activity"/>
    <property type="evidence" value="ECO:0007669"/>
    <property type="project" value="UniProtKB-EC"/>
</dbReference>
<dbReference type="InterPro" id="IPR005884">
    <property type="entry name" value="Fum_red_fp"/>
</dbReference>
<evidence type="ECO:0000256" key="14">
    <source>
        <dbReference type="ARBA" id="ARBA00023136"/>
    </source>
</evidence>
<evidence type="ECO:0000256" key="6">
    <source>
        <dbReference type="ARBA" id="ARBA00022448"/>
    </source>
</evidence>
<comment type="subcellular location">
    <subcellularLocation>
        <location evidence="2">Cell inner membrane</location>
        <topology evidence="2">Peripheral membrane protein</topology>
        <orientation evidence="2">Cytoplasmic side</orientation>
    </subcellularLocation>
</comment>
<dbReference type="GO" id="GO:0050660">
    <property type="term" value="F:flavin adenine dinucleotide binding"/>
    <property type="evidence" value="ECO:0007669"/>
    <property type="project" value="InterPro"/>
</dbReference>
<feature type="binding site" evidence="19">
    <location>
        <begin position="59"/>
        <end position="64"/>
    </location>
    <ligand>
        <name>FAD</name>
        <dbReference type="ChEBI" id="CHEBI:57692"/>
    </ligand>
</feature>
<evidence type="ECO:0000256" key="11">
    <source>
        <dbReference type="ARBA" id="ARBA00022827"/>
    </source>
</evidence>
<feature type="binding site" evidence="19">
    <location>
        <begin position="443"/>
        <end position="444"/>
    </location>
    <ligand>
        <name>FAD</name>
        <dbReference type="ChEBI" id="CHEBI:57692"/>
    </ligand>
</feature>
<comment type="catalytic activity">
    <reaction evidence="17">
        <text>a quinone + succinate = fumarate + a quinol</text>
        <dbReference type="Rhea" id="RHEA:40523"/>
        <dbReference type="ChEBI" id="CHEBI:24646"/>
        <dbReference type="ChEBI" id="CHEBI:29806"/>
        <dbReference type="ChEBI" id="CHEBI:30031"/>
        <dbReference type="ChEBI" id="CHEBI:132124"/>
        <dbReference type="EC" id="1.3.5.1"/>
    </reaction>
</comment>
<evidence type="ECO:0000313" key="23">
    <source>
        <dbReference type="EMBL" id="TCW00143.1"/>
    </source>
</evidence>
<proteinExistence type="inferred from homology"/>
<evidence type="ECO:0000259" key="22">
    <source>
        <dbReference type="Pfam" id="PF02910"/>
    </source>
</evidence>
<keyword evidence="6" id="KW-0813">Transport</keyword>
<keyword evidence="8" id="KW-0997">Cell inner membrane</keyword>
<evidence type="ECO:0000259" key="21">
    <source>
        <dbReference type="Pfam" id="PF00890"/>
    </source>
</evidence>
<accession>A0A4R3Z4N4</accession>
<dbReference type="FunFam" id="3.90.700.10:FF:000003">
    <property type="entry name" value="Fumarate reductase flavoprotein subunit"/>
    <property type="match status" value="1"/>
</dbReference>
<dbReference type="GO" id="GO:0006113">
    <property type="term" value="P:fermentation"/>
    <property type="evidence" value="ECO:0007669"/>
    <property type="project" value="TreeGrafter"/>
</dbReference>
<name>A0A4R3Z4N4_9GAMM</name>
<dbReference type="PROSITE" id="PS00504">
    <property type="entry name" value="FRD_SDH_FAD_BINDING"/>
    <property type="match status" value="1"/>
</dbReference>
<gene>
    <name evidence="23" type="ORF">EDC52_101490</name>
</gene>
<dbReference type="InterPro" id="IPR036188">
    <property type="entry name" value="FAD/NAD-bd_sf"/>
</dbReference>
<dbReference type="AlphaFoldDB" id="A0A4R3Z4N4"/>
<evidence type="ECO:0000256" key="17">
    <source>
        <dbReference type="ARBA" id="ARBA00049220"/>
    </source>
</evidence>
<keyword evidence="11 19" id="KW-0274">FAD</keyword>
<evidence type="ECO:0000256" key="5">
    <source>
        <dbReference type="ARBA" id="ARBA00014044"/>
    </source>
</evidence>
<dbReference type="NCBIfam" id="TIGR01812">
    <property type="entry name" value="sdhA_frdA_Gneg"/>
    <property type="match status" value="1"/>
</dbReference>
<keyword evidence="10" id="KW-0547">Nucleotide-binding</keyword>
<dbReference type="GO" id="GO:0005886">
    <property type="term" value="C:plasma membrane"/>
    <property type="evidence" value="ECO:0007669"/>
    <property type="project" value="UniProtKB-SubCell"/>
</dbReference>